<feature type="chain" id="PRO_5001616518" description="TonB-dependent transporter Oar-like beta-barrel domain-containing protein" evidence="7">
    <location>
        <begin position="23"/>
        <end position="976"/>
    </location>
</feature>
<dbReference type="InterPro" id="IPR036942">
    <property type="entry name" value="Beta-barrel_TonB_sf"/>
</dbReference>
<evidence type="ECO:0000256" key="7">
    <source>
        <dbReference type="SAM" id="SignalP"/>
    </source>
</evidence>
<reference evidence="9 10" key="1">
    <citation type="submission" date="2014-04" db="EMBL/GenBank/DDBJ databases">
        <title>The Genome Sequence of Thermoanaerobaculum aquaticum MP-01, The First Cultivated Group 23 Acidobacterium.</title>
        <authorList>
            <person name="Stamps B.W."/>
            <person name="Losey N.A."/>
            <person name="Lawson P.A."/>
            <person name="Stevenson B.S."/>
        </authorList>
    </citation>
    <scope>NUCLEOTIDE SEQUENCE [LARGE SCALE GENOMIC DNA]</scope>
    <source>
        <strain evidence="9 10">MP-01</strain>
    </source>
</reference>
<dbReference type="Proteomes" id="UP000027284">
    <property type="component" value="Unassembled WGS sequence"/>
</dbReference>
<dbReference type="Pfam" id="PF13620">
    <property type="entry name" value="CarboxypepD_reg"/>
    <property type="match status" value="1"/>
</dbReference>
<dbReference type="STRING" id="1312852.EG19_00950"/>
<organism evidence="9 10">
    <name type="scientific">Thermoanaerobaculum aquaticum</name>
    <dbReference type="NCBI Taxonomy" id="1312852"/>
    <lineage>
        <taxon>Bacteria</taxon>
        <taxon>Pseudomonadati</taxon>
        <taxon>Acidobacteriota</taxon>
        <taxon>Thermoanaerobaculia</taxon>
        <taxon>Thermoanaerobaculales</taxon>
        <taxon>Thermoanaerobaculaceae</taxon>
        <taxon>Thermoanaerobaculum</taxon>
    </lineage>
</organism>
<comment type="caution">
    <text evidence="9">The sequence shown here is derived from an EMBL/GenBank/DDBJ whole genome shotgun (WGS) entry which is preliminary data.</text>
</comment>
<proteinExistence type="predicted"/>
<keyword evidence="2" id="KW-0813">Transport</keyword>
<keyword evidence="7" id="KW-0732">Signal</keyword>
<dbReference type="Pfam" id="PF25183">
    <property type="entry name" value="OMP_b-brl_4"/>
    <property type="match status" value="2"/>
</dbReference>
<evidence type="ECO:0000256" key="4">
    <source>
        <dbReference type="ARBA" id="ARBA00022692"/>
    </source>
</evidence>
<dbReference type="InterPro" id="IPR057601">
    <property type="entry name" value="Oar-like_b-barrel"/>
</dbReference>
<dbReference type="RefSeq" id="WP_038048217.1">
    <property type="nucleotide sequence ID" value="NZ_JMFG01000011.1"/>
</dbReference>
<dbReference type="EMBL" id="JMFG01000011">
    <property type="protein sequence ID" value="KDA54165.1"/>
    <property type="molecule type" value="Genomic_DNA"/>
</dbReference>
<feature type="domain" description="TonB-dependent transporter Oar-like beta-barrel" evidence="8">
    <location>
        <begin position="320"/>
        <end position="875"/>
    </location>
</feature>
<dbReference type="Gene3D" id="2.60.40.1120">
    <property type="entry name" value="Carboxypeptidase-like, regulatory domain"/>
    <property type="match status" value="1"/>
</dbReference>
<evidence type="ECO:0000256" key="2">
    <source>
        <dbReference type="ARBA" id="ARBA00022448"/>
    </source>
</evidence>
<dbReference type="SUPFAM" id="SSF49452">
    <property type="entry name" value="Starch-binding domain-like"/>
    <property type="match status" value="1"/>
</dbReference>
<protein>
    <recommendedName>
        <fullName evidence="8">TonB-dependent transporter Oar-like beta-barrel domain-containing protein</fullName>
    </recommendedName>
</protein>
<comment type="subcellular location">
    <subcellularLocation>
        <location evidence="1">Cell outer membrane</location>
        <topology evidence="1">Multi-pass membrane protein</topology>
    </subcellularLocation>
</comment>
<evidence type="ECO:0000313" key="9">
    <source>
        <dbReference type="EMBL" id="KDA54165.1"/>
    </source>
</evidence>
<dbReference type="OrthoDB" id="97893at2"/>
<dbReference type="InterPro" id="IPR039426">
    <property type="entry name" value="TonB-dep_rcpt-like"/>
</dbReference>
<evidence type="ECO:0000256" key="1">
    <source>
        <dbReference type="ARBA" id="ARBA00004571"/>
    </source>
</evidence>
<dbReference type="GO" id="GO:0030246">
    <property type="term" value="F:carbohydrate binding"/>
    <property type="evidence" value="ECO:0007669"/>
    <property type="project" value="InterPro"/>
</dbReference>
<evidence type="ECO:0000313" key="10">
    <source>
        <dbReference type="Proteomes" id="UP000027284"/>
    </source>
</evidence>
<keyword evidence="3" id="KW-1134">Transmembrane beta strand</keyword>
<evidence type="ECO:0000259" key="8">
    <source>
        <dbReference type="Pfam" id="PF25183"/>
    </source>
</evidence>
<feature type="domain" description="TonB-dependent transporter Oar-like beta-barrel" evidence="8">
    <location>
        <begin position="242"/>
        <end position="311"/>
    </location>
</feature>
<feature type="signal peptide" evidence="7">
    <location>
        <begin position="1"/>
        <end position="22"/>
    </location>
</feature>
<evidence type="ECO:0000256" key="6">
    <source>
        <dbReference type="ARBA" id="ARBA00023237"/>
    </source>
</evidence>
<dbReference type="Gene3D" id="2.40.170.20">
    <property type="entry name" value="TonB-dependent receptor, beta-barrel domain"/>
    <property type="match status" value="1"/>
</dbReference>
<dbReference type="GO" id="GO:0044718">
    <property type="term" value="P:siderophore transmembrane transport"/>
    <property type="evidence" value="ECO:0007669"/>
    <property type="project" value="TreeGrafter"/>
</dbReference>
<evidence type="ECO:0000256" key="5">
    <source>
        <dbReference type="ARBA" id="ARBA00023136"/>
    </source>
</evidence>
<accession>A0A062Y069</accession>
<dbReference type="SUPFAM" id="SSF56935">
    <property type="entry name" value="Porins"/>
    <property type="match status" value="1"/>
</dbReference>
<keyword evidence="4" id="KW-0812">Transmembrane</keyword>
<gene>
    <name evidence="9" type="ORF">EG19_00950</name>
</gene>
<dbReference type="GO" id="GO:0009279">
    <property type="term" value="C:cell outer membrane"/>
    <property type="evidence" value="ECO:0007669"/>
    <property type="project" value="UniProtKB-SubCell"/>
</dbReference>
<dbReference type="PANTHER" id="PTHR30069:SF46">
    <property type="entry name" value="OAR PROTEIN"/>
    <property type="match status" value="1"/>
</dbReference>
<dbReference type="InterPro" id="IPR013784">
    <property type="entry name" value="Carb-bd-like_fold"/>
</dbReference>
<dbReference type="GO" id="GO:0015344">
    <property type="term" value="F:siderophore uptake transmembrane transporter activity"/>
    <property type="evidence" value="ECO:0007669"/>
    <property type="project" value="TreeGrafter"/>
</dbReference>
<keyword evidence="10" id="KW-1185">Reference proteome</keyword>
<keyword evidence="6" id="KW-0998">Cell outer membrane</keyword>
<sequence>MKRATLALTLVLPLVLAGPALAQVTTASLAGKVSDEQGLPLPGATVEAKNLASGFTFRAVTKENGTFLLANLPPGKYEVTVSLSGMKPESQTLEVLLGQTATANFRLTVDQLFVEEVTVVGSKIIDIKSPEIATNISPDQLVYLPQRERNFINFAALAPGVYVDPREDSSRYFRAGASSAKQVNAFIDGVSYKNDMMEGGAFMQDASKGNPFPQNAVQEFQVLTQNYKAEYEKSASAVITAITKSGGNTFSGDAFFYYQDKDMVTLDKLSKERGLSKPDYKRQLGGLSLGGPITKDKLHFFFAYERNDQDRFNQVFHGPLWDSPNVPPELKNRLSQYATGNVKAPYESNLYFGKLSWQPNLGSTVDVSYYSRDEDERRGFGGQRVEEGAERFRITSDSLVTKWSAVVGSQSFNELTGTWQELRWFPSAFGSTPRQNYIGLLDVGSKDASQDFKQTRYTLREDFTTYFSYRGEHTAKAGVSANFMDYTIIKTLFPNGYYEYREAEHWQYPVLARLGFGDPKLAFSNNQYGVYLQDDWRMSPTFTLSLGLRWDYETNMLNNKWKTPSGLLSAMQNACRTYSQPVGGKTTWCLNEILDFNRFTTDGTKRDSYKGMIQPRLGFSWDASGHGTTVVFGGWGKYYDRVALNDIFDEKYRHSYKIYTFCFVEGACSNPIPWRPEYATPEGLAGIISSGQAPGPEVFLVANDMKPPRSDQWTLGLRQQLGSWLVGASYAGIRTYNLMAWIFADLPPGTTFNDRWSGQIPIPGYARAFKTTTARKSKYDALYLTLDKPYTADSRWGANVAYTYGKAKAFGPGTDGVIFALDYVAPQDFDWHPADFDERHRLVASGTVGLPWGFRLSSILTLGSGTPFTIYDASAGWNNFKVRFGDGRFEKRSFLGIKEWVYRSLDLRLDWESPSVGGVRFGVSGEAFNVFNYVNEGCPGWGTGFIPPAGESNPSFGKGECQFNPRRYQVGVRVSF</sequence>
<evidence type="ECO:0000256" key="3">
    <source>
        <dbReference type="ARBA" id="ARBA00022452"/>
    </source>
</evidence>
<dbReference type="PANTHER" id="PTHR30069">
    <property type="entry name" value="TONB-DEPENDENT OUTER MEMBRANE RECEPTOR"/>
    <property type="match status" value="1"/>
</dbReference>
<keyword evidence="5" id="KW-0472">Membrane</keyword>
<name>A0A062Y069_9BACT</name>
<dbReference type="AlphaFoldDB" id="A0A062Y069"/>